<gene>
    <name evidence="4" type="ORF">BD626DRAFT_505070</name>
</gene>
<keyword evidence="3" id="KW-0732">Signal</keyword>
<feature type="compositionally biased region" description="Low complexity" evidence="1">
    <location>
        <begin position="378"/>
        <end position="388"/>
    </location>
</feature>
<dbReference type="AlphaFoldDB" id="A0A550C6C7"/>
<feature type="signal peptide" evidence="3">
    <location>
        <begin position="1"/>
        <end position="19"/>
    </location>
</feature>
<accession>A0A550C6C7</accession>
<dbReference type="EMBL" id="VDMD01000022">
    <property type="protein sequence ID" value="TRM60354.1"/>
    <property type="molecule type" value="Genomic_DNA"/>
</dbReference>
<evidence type="ECO:0008006" key="6">
    <source>
        <dbReference type="Google" id="ProtNLM"/>
    </source>
</evidence>
<dbReference type="CDD" id="cd12087">
    <property type="entry name" value="TM_EGFR-like"/>
    <property type="match status" value="1"/>
</dbReference>
<feature type="region of interest" description="Disordered" evidence="1">
    <location>
        <begin position="199"/>
        <end position="221"/>
    </location>
</feature>
<comment type="caution">
    <text evidence="4">The sequence shown here is derived from an EMBL/GenBank/DDBJ whole genome shotgun (WGS) entry which is preliminary data.</text>
</comment>
<name>A0A550C6C7_9AGAR</name>
<feature type="compositionally biased region" description="Basic and acidic residues" evidence="1">
    <location>
        <begin position="350"/>
        <end position="360"/>
    </location>
</feature>
<feature type="compositionally biased region" description="Basic and acidic residues" evidence="1">
    <location>
        <begin position="507"/>
        <end position="522"/>
    </location>
</feature>
<feature type="transmembrane region" description="Helical" evidence="2">
    <location>
        <begin position="241"/>
        <end position="263"/>
    </location>
</feature>
<evidence type="ECO:0000313" key="5">
    <source>
        <dbReference type="Proteomes" id="UP000320762"/>
    </source>
</evidence>
<dbReference type="Proteomes" id="UP000320762">
    <property type="component" value="Unassembled WGS sequence"/>
</dbReference>
<keyword evidence="5" id="KW-1185">Reference proteome</keyword>
<keyword evidence="2" id="KW-0812">Transmembrane</keyword>
<protein>
    <recommendedName>
        <fullName evidence="6">Ser-Thr-rich glycosyl-phosphatidyl-inositol-anchored membrane family-domain-containing protein</fullName>
    </recommendedName>
</protein>
<keyword evidence="2" id="KW-0472">Membrane</keyword>
<feature type="compositionally biased region" description="Polar residues" evidence="1">
    <location>
        <begin position="441"/>
        <end position="453"/>
    </location>
</feature>
<feature type="compositionally biased region" description="Low complexity" evidence="1">
    <location>
        <begin position="201"/>
        <end position="221"/>
    </location>
</feature>
<feature type="compositionally biased region" description="Basic and acidic residues" evidence="1">
    <location>
        <begin position="467"/>
        <end position="494"/>
    </location>
</feature>
<keyword evidence="2" id="KW-1133">Transmembrane helix</keyword>
<dbReference type="STRING" id="97359.A0A550C6C7"/>
<evidence type="ECO:0000256" key="1">
    <source>
        <dbReference type="SAM" id="MobiDB-lite"/>
    </source>
</evidence>
<feature type="compositionally biased region" description="Pro residues" evidence="1">
    <location>
        <begin position="363"/>
        <end position="377"/>
    </location>
</feature>
<evidence type="ECO:0000256" key="3">
    <source>
        <dbReference type="SAM" id="SignalP"/>
    </source>
</evidence>
<feature type="region of interest" description="Disordered" evidence="1">
    <location>
        <begin position="269"/>
        <end position="535"/>
    </location>
</feature>
<organism evidence="4 5">
    <name type="scientific">Schizophyllum amplum</name>
    <dbReference type="NCBI Taxonomy" id="97359"/>
    <lineage>
        <taxon>Eukaryota</taxon>
        <taxon>Fungi</taxon>
        <taxon>Dikarya</taxon>
        <taxon>Basidiomycota</taxon>
        <taxon>Agaricomycotina</taxon>
        <taxon>Agaricomycetes</taxon>
        <taxon>Agaricomycetidae</taxon>
        <taxon>Agaricales</taxon>
        <taxon>Schizophyllaceae</taxon>
        <taxon>Schizophyllum</taxon>
    </lineage>
</organism>
<evidence type="ECO:0000256" key="2">
    <source>
        <dbReference type="SAM" id="Phobius"/>
    </source>
</evidence>
<feature type="chain" id="PRO_5022240768" description="Ser-Thr-rich glycosyl-phosphatidyl-inositol-anchored membrane family-domain-containing protein" evidence="3">
    <location>
        <begin position="20"/>
        <end position="535"/>
    </location>
</feature>
<evidence type="ECO:0000313" key="4">
    <source>
        <dbReference type="EMBL" id="TRM60354.1"/>
    </source>
</evidence>
<sequence length="535" mass="55172">MYSLASLAVGMGVLPAAVAANVPRQVTATGTSTGAATGASTTSTTLSPTFIFSAVDDMNSCEPATIDWIYAGPDADVRLEISSIDVTQSSAPASTTMRQTTSRSLHLTITDGTVTQPQRRQATGIITSQAASATGAGGLTSLISTSIPSSDRTYRWSSVSVPQGWYRLNASIPSRNYVARTSANFFVRNGTDTSCLVGSGASNSATSPQSNSATSPTSSSSSTAVAIGAISSNNSVDAGTIAGAVIGAVAGLALLAGVLVWFLRRRKRPRNAPKQPKPYAGMHHQHRGSDGSQGHILSHASHGSTSESTVGGHASDGTLGGHASPTSMSEEKLEGGGVVVLQSRGPSQDQQRRASVEHRRTPSYPPTPTPDVTPPAVPAATVTRSATRNKTPRKPVPSYIAAEESMPPSPVSPTTSNGHATSTGHAALNGPAPALVHRSSDGSVNAADTTPVSAKSARRKSTQSGRGGERSSGRGGERSSGKGDRVRAEQERVGHYAVGRAGTLDNVRPDLKNKNSWDDRPMHYLIPDMPPSAPQ</sequence>
<reference evidence="4 5" key="1">
    <citation type="journal article" date="2019" name="New Phytol.">
        <title>Comparative genomics reveals unique wood-decay strategies and fruiting body development in the Schizophyllaceae.</title>
        <authorList>
            <person name="Almasi E."/>
            <person name="Sahu N."/>
            <person name="Krizsan K."/>
            <person name="Balint B."/>
            <person name="Kovacs G.M."/>
            <person name="Kiss B."/>
            <person name="Cseklye J."/>
            <person name="Drula E."/>
            <person name="Henrissat B."/>
            <person name="Nagy I."/>
            <person name="Chovatia M."/>
            <person name="Adam C."/>
            <person name="LaButti K."/>
            <person name="Lipzen A."/>
            <person name="Riley R."/>
            <person name="Grigoriev I.V."/>
            <person name="Nagy L.G."/>
        </authorList>
    </citation>
    <scope>NUCLEOTIDE SEQUENCE [LARGE SCALE GENOMIC DNA]</scope>
    <source>
        <strain evidence="4 5">NL-1724</strain>
    </source>
</reference>
<dbReference type="OrthoDB" id="3266934at2759"/>
<proteinExistence type="predicted"/>